<proteinExistence type="predicted"/>
<evidence type="ECO:0000256" key="1">
    <source>
        <dbReference type="ARBA" id="ARBA00023015"/>
    </source>
</evidence>
<dbReference type="InterPro" id="IPR003313">
    <property type="entry name" value="AraC-bd"/>
</dbReference>
<feature type="domain" description="HTH araC/xylS-type" evidence="4">
    <location>
        <begin position="168"/>
        <end position="267"/>
    </location>
</feature>
<dbReference type="Proteomes" id="UP001429357">
    <property type="component" value="Unassembled WGS sequence"/>
</dbReference>
<keyword evidence="6" id="KW-1185">Reference proteome</keyword>
<dbReference type="InterPro" id="IPR037923">
    <property type="entry name" value="HTH-like"/>
</dbReference>
<name>A0ABV0F4Y6_9ENTE</name>
<keyword evidence="1" id="KW-0805">Transcription regulation</keyword>
<dbReference type="InterPro" id="IPR018060">
    <property type="entry name" value="HTH_AraC"/>
</dbReference>
<dbReference type="Gene3D" id="1.10.10.60">
    <property type="entry name" value="Homeodomain-like"/>
    <property type="match status" value="2"/>
</dbReference>
<dbReference type="Gene3D" id="2.60.120.280">
    <property type="entry name" value="Regulatory protein AraC"/>
    <property type="match status" value="1"/>
</dbReference>
<evidence type="ECO:0000259" key="4">
    <source>
        <dbReference type="PROSITE" id="PS01124"/>
    </source>
</evidence>
<dbReference type="PROSITE" id="PS01124">
    <property type="entry name" value="HTH_ARAC_FAMILY_2"/>
    <property type="match status" value="1"/>
</dbReference>
<evidence type="ECO:0000313" key="5">
    <source>
        <dbReference type="EMBL" id="MEO1782995.1"/>
    </source>
</evidence>
<dbReference type="SUPFAM" id="SSF51215">
    <property type="entry name" value="Regulatory protein AraC"/>
    <property type="match status" value="1"/>
</dbReference>
<dbReference type="InterPro" id="IPR009057">
    <property type="entry name" value="Homeodomain-like_sf"/>
</dbReference>
<reference evidence="5" key="2">
    <citation type="submission" date="2024-02" db="EMBL/GenBank/DDBJ databases">
        <title>The Genome Sequence of Enterococcus diestrammenae JM9A.</title>
        <authorList>
            <person name="Earl A."/>
            <person name="Manson A."/>
            <person name="Gilmore M."/>
            <person name="Sanders J."/>
            <person name="Shea T."/>
            <person name="Howe W."/>
            <person name="Livny J."/>
            <person name="Cuomo C."/>
            <person name="Neafsey D."/>
            <person name="Birren B."/>
        </authorList>
    </citation>
    <scope>NUCLEOTIDE SEQUENCE</scope>
    <source>
        <strain evidence="5">JM9A</strain>
    </source>
</reference>
<accession>A0ABV0F4Y6</accession>
<sequence length="269" mass="31937">MRYSFKNKDRSLPIYIDSIGYDWDQEAINRPKGYPYVHWLQTHEGRGIVELKDRKIILEKGQGILINQEVPHRYEKDPSSTSWKTSYFTFGGSLIKEMTMVLGIQQYRYIDTPDQDLLRFVELNRQEFQKPLVDNYQSSLLVYGFLLKIKKYQTHNPKNQELNERIIQPILSLIETDYMKELSNEDFTQVTNYSVQYILEVFRKIQGNSPHQLLTNHRILKAKELLLNHPEYSVEEIGEMVGFNTNSYFISTFKQSEYVTPGKFRNLYH</sequence>
<protein>
    <recommendedName>
        <fullName evidence="4">HTH araC/xylS-type domain-containing protein</fullName>
    </recommendedName>
</protein>
<keyword evidence="2" id="KW-0238">DNA-binding</keyword>
<dbReference type="Pfam" id="PF12833">
    <property type="entry name" value="HTH_18"/>
    <property type="match status" value="1"/>
</dbReference>
<dbReference type="PANTHER" id="PTHR43280">
    <property type="entry name" value="ARAC-FAMILY TRANSCRIPTIONAL REGULATOR"/>
    <property type="match status" value="1"/>
</dbReference>
<comment type="caution">
    <text evidence="5">The sequence shown here is derived from an EMBL/GenBank/DDBJ whole genome shotgun (WGS) entry which is preliminary data.</text>
</comment>
<dbReference type="Pfam" id="PF02311">
    <property type="entry name" value="AraC_binding"/>
    <property type="match status" value="1"/>
</dbReference>
<dbReference type="PANTHER" id="PTHR43280:SF2">
    <property type="entry name" value="HTH-TYPE TRANSCRIPTIONAL REGULATOR EXSA"/>
    <property type="match status" value="1"/>
</dbReference>
<organism evidence="5 6">
    <name type="scientific">Enterococcus diestrammenae</name>
    <dbReference type="NCBI Taxonomy" id="1155073"/>
    <lineage>
        <taxon>Bacteria</taxon>
        <taxon>Bacillati</taxon>
        <taxon>Bacillota</taxon>
        <taxon>Bacilli</taxon>
        <taxon>Lactobacillales</taxon>
        <taxon>Enterococcaceae</taxon>
        <taxon>Enterococcus</taxon>
    </lineage>
</organism>
<keyword evidence="3" id="KW-0804">Transcription</keyword>
<dbReference type="EMBL" id="MAEI02000001">
    <property type="protein sequence ID" value="MEO1782995.1"/>
    <property type="molecule type" value="Genomic_DNA"/>
</dbReference>
<evidence type="ECO:0000256" key="3">
    <source>
        <dbReference type="ARBA" id="ARBA00023163"/>
    </source>
</evidence>
<dbReference type="RefSeq" id="WP_161870340.1">
    <property type="nucleotide sequence ID" value="NZ_JAQFAM010000001.1"/>
</dbReference>
<evidence type="ECO:0000313" key="6">
    <source>
        <dbReference type="Proteomes" id="UP001429357"/>
    </source>
</evidence>
<dbReference type="SMART" id="SM00342">
    <property type="entry name" value="HTH_ARAC"/>
    <property type="match status" value="1"/>
</dbReference>
<reference evidence="5" key="1">
    <citation type="submission" date="2016-06" db="EMBL/GenBank/DDBJ databases">
        <authorList>
            <person name="Van Tyne D."/>
        </authorList>
    </citation>
    <scope>NUCLEOTIDE SEQUENCE</scope>
    <source>
        <strain evidence="5">JM9A</strain>
    </source>
</reference>
<gene>
    <name evidence="5" type="ORF">BAU18_002613</name>
</gene>
<dbReference type="SUPFAM" id="SSF46689">
    <property type="entry name" value="Homeodomain-like"/>
    <property type="match status" value="1"/>
</dbReference>
<evidence type="ECO:0000256" key="2">
    <source>
        <dbReference type="ARBA" id="ARBA00023125"/>
    </source>
</evidence>